<dbReference type="Pfam" id="PF13470">
    <property type="entry name" value="PIN_3"/>
    <property type="match status" value="1"/>
</dbReference>
<dbReference type="Gene3D" id="3.40.50.1010">
    <property type="entry name" value="5'-nuclease"/>
    <property type="match status" value="1"/>
</dbReference>
<organism evidence="2 3">
    <name type="scientific">Hymenobacter montanus</name>
    <dbReference type="NCBI Taxonomy" id="2771359"/>
    <lineage>
        <taxon>Bacteria</taxon>
        <taxon>Pseudomonadati</taxon>
        <taxon>Bacteroidota</taxon>
        <taxon>Cytophagia</taxon>
        <taxon>Cytophagales</taxon>
        <taxon>Hymenobacteraceae</taxon>
        <taxon>Hymenobacter</taxon>
    </lineage>
</organism>
<reference evidence="2" key="1">
    <citation type="submission" date="2020-09" db="EMBL/GenBank/DDBJ databases">
        <authorList>
            <person name="Kim M.K."/>
        </authorList>
    </citation>
    <scope>NUCLEOTIDE SEQUENCE</scope>
    <source>
        <strain evidence="2">BT664</strain>
    </source>
</reference>
<dbReference type="CDD" id="cd09854">
    <property type="entry name" value="PIN_VapC-like"/>
    <property type="match status" value="1"/>
</dbReference>
<gene>
    <name evidence="2" type="ORF">IC235_01990</name>
</gene>
<dbReference type="SUPFAM" id="SSF88723">
    <property type="entry name" value="PIN domain-like"/>
    <property type="match status" value="1"/>
</dbReference>
<dbReference type="AlphaFoldDB" id="A0A927GHT7"/>
<dbReference type="RefSeq" id="WP_191003493.1">
    <property type="nucleotide sequence ID" value="NZ_JACXAD010000002.1"/>
</dbReference>
<dbReference type="InterPro" id="IPR002716">
    <property type="entry name" value="PIN_dom"/>
</dbReference>
<accession>A0A927GHT7</accession>
<dbReference type="EMBL" id="JACXAD010000002">
    <property type="protein sequence ID" value="MBD2766660.1"/>
    <property type="molecule type" value="Genomic_DNA"/>
</dbReference>
<evidence type="ECO:0000259" key="1">
    <source>
        <dbReference type="Pfam" id="PF13470"/>
    </source>
</evidence>
<feature type="domain" description="PIN" evidence="1">
    <location>
        <begin position="5"/>
        <end position="117"/>
    </location>
</feature>
<evidence type="ECO:0000313" key="3">
    <source>
        <dbReference type="Proteomes" id="UP000612233"/>
    </source>
</evidence>
<comment type="caution">
    <text evidence="2">The sequence shown here is derived from an EMBL/GenBank/DDBJ whole genome shotgun (WGS) entry which is preliminary data.</text>
</comment>
<evidence type="ECO:0000313" key="2">
    <source>
        <dbReference type="EMBL" id="MBD2766660.1"/>
    </source>
</evidence>
<keyword evidence="3" id="KW-1185">Reference proteome</keyword>
<sequence length="140" mass="15347">MKHYFLDTNVVLDFLARREPFAEAALEIFRAGLEKRATLYVASLSFSTVYYVLRKQANRQLARTLVANLEQLVTIVAVDAVAVQKAITGSFLDFEDGLQHCAAASVPAIEVIVTRNAADFKTGTLPALTPNQALVHLSQP</sequence>
<name>A0A927GHT7_9BACT</name>
<proteinExistence type="predicted"/>
<protein>
    <submittedName>
        <fullName evidence="2">PIN domain-containing protein</fullName>
    </submittedName>
</protein>
<dbReference type="Proteomes" id="UP000612233">
    <property type="component" value="Unassembled WGS sequence"/>
</dbReference>
<dbReference type="InterPro" id="IPR029060">
    <property type="entry name" value="PIN-like_dom_sf"/>
</dbReference>